<organism evidence="9 10">
    <name type="scientific">Parasediminibacterium paludis</name>
    <dbReference type="NCBI Taxonomy" id="908966"/>
    <lineage>
        <taxon>Bacteria</taxon>
        <taxon>Pseudomonadati</taxon>
        <taxon>Bacteroidota</taxon>
        <taxon>Chitinophagia</taxon>
        <taxon>Chitinophagales</taxon>
        <taxon>Chitinophagaceae</taxon>
        <taxon>Parasediminibacterium</taxon>
    </lineage>
</organism>
<dbReference type="InterPro" id="IPR036365">
    <property type="entry name" value="PGBD-like_sf"/>
</dbReference>
<evidence type="ECO:0000256" key="5">
    <source>
        <dbReference type="ARBA" id="ARBA00022984"/>
    </source>
</evidence>
<reference evidence="10" key="1">
    <citation type="journal article" date="2019" name="Int. J. Syst. Evol. Microbiol.">
        <title>The Global Catalogue of Microorganisms (GCM) 10K type strain sequencing project: providing services to taxonomists for standard genome sequencing and annotation.</title>
        <authorList>
            <consortium name="The Broad Institute Genomics Platform"/>
            <consortium name="The Broad Institute Genome Sequencing Center for Infectious Disease"/>
            <person name="Wu L."/>
            <person name="Ma J."/>
        </authorList>
    </citation>
    <scope>NUCLEOTIDE SEQUENCE [LARGE SCALE GENOMIC DNA]</scope>
    <source>
        <strain evidence="10">CECT 8010</strain>
    </source>
</reference>
<name>A0ABV8PVC2_9BACT</name>
<dbReference type="Gene3D" id="2.40.440.10">
    <property type="entry name" value="L,D-transpeptidase catalytic domain-like"/>
    <property type="match status" value="1"/>
</dbReference>
<keyword evidence="4 7" id="KW-0133">Cell shape</keyword>
<keyword evidence="5 7" id="KW-0573">Peptidoglycan synthesis</keyword>
<keyword evidence="3" id="KW-0808">Transferase</keyword>
<proteinExistence type="inferred from homology"/>
<dbReference type="InterPro" id="IPR038063">
    <property type="entry name" value="Transpep_catalytic_dom"/>
</dbReference>
<dbReference type="SUPFAM" id="SSF47090">
    <property type="entry name" value="PGBD-like"/>
    <property type="match status" value="1"/>
</dbReference>
<dbReference type="CDD" id="cd16913">
    <property type="entry name" value="YkuD_like"/>
    <property type="match status" value="1"/>
</dbReference>
<gene>
    <name evidence="9" type="ORF">ACFOW1_09105</name>
</gene>
<evidence type="ECO:0000256" key="4">
    <source>
        <dbReference type="ARBA" id="ARBA00022960"/>
    </source>
</evidence>
<protein>
    <submittedName>
        <fullName evidence="9">Murein L,D-transpeptidase</fullName>
    </submittedName>
</protein>
<dbReference type="PANTHER" id="PTHR41533:SF2">
    <property type="entry name" value="BLR7131 PROTEIN"/>
    <property type="match status" value="1"/>
</dbReference>
<feature type="domain" description="L,D-TPase catalytic" evidence="8">
    <location>
        <begin position="317"/>
        <end position="473"/>
    </location>
</feature>
<evidence type="ECO:0000256" key="1">
    <source>
        <dbReference type="ARBA" id="ARBA00004752"/>
    </source>
</evidence>
<dbReference type="InterPro" id="IPR045380">
    <property type="entry name" value="LD_TPept_scaffold_dom"/>
</dbReference>
<dbReference type="InterPro" id="IPR036366">
    <property type="entry name" value="PGBDSf"/>
</dbReference>
<comment type="similarity">
    <text evidence="2">Belongs to the YkuD family.</text>
</comment>
<dbReference type="InterPro" id="IPR005490">
    <property type="entry name" value="LD_TPept_cat_dom"/>
</dbReference>
<evidence type="ECO:0000313" key="10">
    <source>
        <dbReference type="Proteomes" id="UP001595906"/>
    </source>
</evidence>
<sequence>MRKVLLACLVVSAVIMGCKNKIRKIITTDTSINEQTSYNNLFLDSMQLDKFMASDSGLVKFKQDFFDFYKHRNYEFAWFDTGGLIEQSHNFYNLQNSYITDIKDSSIFSQDLQKLYEQFNNHSFHPNATDASVIKAELLLTGQFFKYTSKVYQGSDINATELGWFIPRKKIDVKAALDSMMKTKGKGLDDYEPLNADYRQLEKYLLQYYALKNNASWDSIATAKSLKKGDSNSVVQQVKMRLIAFGDLAMTDTSRKFDTTLQIAVKQFQKRYGLSATGQVGAATFKELNRPIDTLIRKILVNMERARWMLPDTLTTDHLIVNIPEYKLHVYDSGKYSFNMNVVVGTAANSTVIFNGKLLYIVFSPYWNVTEDITKKEVIPAMKRDPNYLAKNNMEITGYNGKIPVVRQKPGPSNSLGGVKFLFPNSYNIYLHDTPNKELFSASKRSFSHGCIRLGEPAKLAQFLLRRDTLYTMDSIKTLMKLSKEKWLTIKPTVPVTIKYFTAWVDRDGLLNFRDDIYHHDAKMADKLFAKK</sequence>
<dbReference type="RefSeq" id="WP_379013745.1">
    <property type="nucleotide sequence ID" value="NZ_JBHSDC010000016.1"/>
</dbReference>
<comment type="pathway">
    <text evidence="1 7">Cell wall biogenesis; peptidoglycan biosynthesis.</text>
</comment>
<evidence type="ECO:0000256" key="6">
    <source>
        <dbReference type="ARBA" id="ARBA00023316"/>
    </source>
</evidence>
<feature type="active site" description="Proton donor/acceptor" evidence="7">
    <location>
        <position position="432"/>
    </location>
</feature>
<dbReference type="SUPFAM" id="SSF141523">
    <property type="entry name" value="L,D-transpeptidase catalytic domain-like"/>
    <property type="match status" value="1"/>
</dbReference>
<accession>A0ABV8PVC2</accession>
<evidence type="ECO:0000256" key="7">
    <source>
        <dbReference type="PROSITE-ProRule" id="PRU01373"/>
    </source>
</evidence>
<dbReference type="Gene3D" id="1.10.101.10">
    <property type="entry name" value="PGBD-like superfamily/PGBD"/>
    <property type="match status" value="1"/>
</dbReference>
<evidence type="ECO:0000256" key="2">
    <source>
        <dbReference type="ARBA" id="ARBA00005992"/>
    </source>
</evidence>
<dbReference type="PANTHER" id="PTHR41533">
    <property type="entry name" value="L,D-TRANSPEPTIDASE HI_1667-RELATED"/>
    <property type="match status" value="1"/>
</dbReference>
<evidence type="ECO:0000259" key="8">
    <source>
        <dbReference type="PROSITE" id="PS52029"/>
    </source>
</evidence>
<dbReference type="Pfam" id="PF01471">
    <property type="entry name" value="PG_binding_1"/>
    <property type="match status" value="1"/>
</dbReference>
<dbReference type="PROSITE" id="PS52029">
    <property type="entry name" value="LD_TPASE"/>
    <property type="match status" value="1"/>
</dbReference>
<evidence type="ECO:0000313" key="9">
    <source>
        <dbReference type="EMBL" id="MFC4232048.1"/>
    </source>
</evidence>
<dbReference type="Pfam" id="PF20142">
    <property type="entry name" value="Scaffold"/>
    <property type="match status" value="1"/>
</dbReference>
<dbReference type="Proteomes" id="UP001595906">
    <property type="component" value="Unassembled WGS sequence"/>
</dbReference>
<evidence type="ECO:0000256" key="3">
    <source>
        <dbReference type="ARBA" id="ARBA00022679"/>
    </source>
</evidence>
<dbReference type="InterPro" id="IPR052905">
    <property type="entry name" value="LD-transpeptidase_YkuD-like"/>
</dbReference>
<dbReference type="EMBL" id="JBHSDC010000016">
    <property type="protein sequence ID" value="MFC4232048.1"/>
    <property type="molecule type" value="Genomic_DNA"/>
</dbReference>
<feature type="active site" description="Nucleophile" evidence="7">
    <location>
        <position position="451"/>
    </location>
</feature>
<dbReference type="Pfam" id="PF03734">
    <property type="entry name" value="YkuD"/>
    <property type="match status" value="1"/>
</dbReference>
<keyword evidence="6 7" id="KW-0961">Cell wall biogenesis/degradation</keyword>
<dbReference type="InterPro" id="IPR002477">
    <property type="entry name" value="Peptidoglycan-bd-like"/>
</dbReference>
<dbReference type="PROSITE" id="PS51257">
    <property type="entry name" value="PROKAR_LIPOPROTEIN"/>
    <property type="match status" value="1"/>
</dbReference>
<comment type="caution">
    <text evidence="9">The sequence shown here is derived from an EMBL/GenBank/DDBJ whole genome shotgun (WGS) entry which is preliminary data.</text>
</comment>
<keyword evidence="10" id="KW-1185">Reference proteome</keyword>